<feature type="compositionally biased region" description="Polar residues" evidence="2">
    <location>
        <begin position="21"/>
        <end position="64"/>
    </location>
</feature>
<evidence type="ECO:0000256" key="2">
    <source>
        <dbReference type="SAM" id="MobiDB-lite"/>
    </source>
</evidence>
<comment type="caution">
    <text evidence="3">The sequence shown here is derived from an EMBL/GenBank/DDBJ whole genome shotgun (WGS) entry which is preliminary data.</text>
</comment>
<feature type="coiled-coil region" evidence="1">
    <location>
        <begin position="93"/>
        <end position="120"/>
    </location>
</feature>
<keyword evidence="1" id="KW-0175">Coiled coil</keyword>
<proteinExistence type="predicted"/>
<keyword evidence="4" id="KW-1185">Reference proteome</keyword>
<organism evidence="3 4">
    <name type="scientific">Lentinula lateritia</name>
    <dbReference type="NCBI Taxonomy" id="40482"/>
    <lineage>
        <taxon>Eukaryota</taxon>
        <taxon>Fungi</taxon>
        <taxon>Dikarya</taxon>
        <taxon>Basidiomycota</taxon>
        <taxon>Agaricomycotina</taxon>
        <taxon>Agaricomycetes</taxon>
        <taxon>Agaricomycetidae</taxon>
        <taxon>Agaricales</taxon>
        <taxon>Marasmiineae</taxon>
        <taxon>Omphalotaceae</taxon>
        <taxon>Lentinula</taxon>
    </lineage>
</organism>
<accession>A0ABQ8V4A3</accession>
<name>A0ABQ8V4A3_9AGAR</name>
<gene>
    <name evidence="3" type="ORF">C8R41DRAFT_924581</name>
</gene>
<sequence>MPNNRVNFFMYGSSPSRSSSATTGIPSRSSQPGLGVSSSTFHPHTQVSPVGTTSPLSSGEISSRANKENPPSSMPGHFPEPEIVFVSLSTTCSEEHSNDAKELLEQLNSLKIKSANLQEVVADIYHMGAQILLHDEGDEKFDDGGVSIQMFIPFTTDIVRQTVFSVESYIKTLENTGMRQTKSSNLKKFLRKPVLRRLVPNKLTKSNDNAHESFTITLVELHTQMRVIHFIAMPYDKPSTHSQKIDNILAISANMGSVLTIVFDGVPVLGMLKPAVCALSGICTAVQTFRSNKNLAVEILYTVRDDIRWVIRKIQKDYTSRMVYTTEGPWELGKDVNEYFQ</sequence>
<evidence type="ECO:0000256" key="1">
    <source>
        <dbReference type="SAM" id="Coils"/>
    </source>
</evidence>
<reference evidence="3" key="1">
    <citation type="submission" date="2022-08" db="EMBL/GenBank/DDBJ databases">
        <title>A Global Phylogenomic Analysis of the Shiitake Genus Lentinula.</title>
        <authorList>
            <consortium name="DOE Joint Genome Institute"/>
            <person name="Sierra-Patev S."/>
            <person name="Min B."/>
            <person name="Naranjo-Ortiz M."/>
            <person name="Looney B."/>
            <person name="Konkel Z."/>
            <person name="Slot J.C."/>
            <person name="Sakamoto Y."/>
            <person name="Steenwyk J.L."/>
            <person name="Rokas A."/>
            <person name="Carro J."/>
            <person name="Camarero S."/>
            <person name="Ferreira P."/>
            <person name="Molpeceres G."/>
            <person name="Ruiz-Duenas F.J."/>
            <person name="Serrano A."/>
            <person name="Henrissat B."/>
            <person name="Drula E."/>
            <person name="Hughes K.W."/>
            <person name="Mata J.L."/>
            <person name="Ishikawa N.K."/>
            <person name="Vargas-Isla R."/>
            <person name="Ushijima S."/>
            <person name="Smith C.A."/>
            <person name="Ahrendt S."/>
            <person name="Andreopoulos W."/>
            <person name="He G."/>
            <person name="Labutti K."/>
            <person name="Lipzen A."/>
            <person name="Ng V."/>
            <person name="Riley R."/>
            <person name="Sandor L."/>
            <person name="Barry K."/>
            <person name="Martinez A.T."/>
            <person name="Xiao Y."/>
            <person name="Gibbons J.G."/>
            <person name="Terashima K."/>
            <person name="Grigoriev I.V."/>
            <person name="Hibbett D.S."/>
        </authorList>
    </citation>
    <scope>NUCLEOTIDE SEQUENCE</scope>
    <source>
        <strain evidence="3">RHP3577 ss4</strain>
    </source>
</reference>
<protein>
    <submittedName>
        <fullName evidence="3">Uncharacterized protein</fullName>
    </submittedName>
</protein>
<feature type="region of interest" description="Disordered" evidence="2">
    <location>
        <begin position="1"/>
        <end position="80"/>
    </location>
</feature>
<dbReference type="EMBL" id="JANVFT010000087">
    <property type="protein sequence ID" value="KAJ4471221.1"/>
    <property type="molecule type" value="Genomic_DNA"/>
</dbReference>
<evidence type="ECO:0000313" key="3">
    <source>
        <dbReference type="EMBL" id="KAJ4471221.1"/>
    </source>
</evidence>
<dbReference type="Proteomes" id="UP001150217">
    <property type="component" value="Unassembled WGS sequence"/>
</dbReference>
<evidence type="ECO:0000313" key="4">
    <source>
        <dbReference type="Proteomes" id="UP001150217"/>
    </source>
</evidence>